<reference evidence="7 8" key="1">
    <citation type="journal article" date="2017" name="New Microbes New Infect">
        <title>Genome sequence of 'Leucobacter massiliensis' sp. nov. isolated from human pharynx after travel to the 2014 Hajj.</title>
        <authorList>
            <person name="Leangapichart T."/>
            <person name="Gautret P."/>
            <person name="Nguyen T.T."/>
            <person name="Armstrong N."/>
            <person name="Rolain J.M."/>
        </authorList>
    </citation>
    <scope>NUCLEOTIDE SEQUENCE [LARGE SCALE GENOMIC DNA]</scope>
    <source>
        <strain evidence="7 8">122RC15</strain>
    </source>
</reference>
<proteinExistence type="predicted"/>
<dbReference type="EMBL" id="MWZD01000017">
    <property type="protein sequence ID" value="PRI10884.1"/>
    <property type="molecule type" value="Genomic_DNA"/>
</dbReference>
<keyword evidence="5" id="KW-0449">Lipoprotein</keyword>
<keyword evidence="8" id="KW-1185">Reference proteome</keyword>
<feature type="signal peptide" evidence="6">
    <location>
        <begin position="1"/>
        <end position="32"/>
    </location>
</feature>
<organism evidence="7 8">
    <name type="scientific">Leucobacter massiliensis</name>
    <dbReference type="NCBI Taxonomy" id="1686285"/>
    <lineage>
        <taxon>Bacteria</taxon>
        <taxon>Bacillati</taxon>
        <taxon>Actinomycetota</taxon>
        <taxon>Actinomycetes</taxon>
        <taxon>Micrococcales</taxon>
        <taxon>Microbacteriaceae</taxon>
        <taxon>Leucobacter</taxon>
    </lineage>
</organism>
<dbReference type="Proteomes" id="UP000238650">
    <property type="component" value="Unassembled WGS sequence"/>
</dbReference>
<accession>A0A2S9QMQ7</accession>
<evidence type="ECO:0000313" key="8">
    <source>
        <dbReference type="Proteomes" id="UP000238650"/>
    </source>
</evidence>
<dbReference type="PROSITE" id="PS51257">
    <property type="entry name" value="PROKAR_LIPOPROTEIN"/>
    <property type="match status" value="1"/>
</dbReference>
<dbReference type="Pfam" id="PF14041">
    <property type="entry name" value="Lipoprotein_21"/>
    <property type="match status" value="1"/>
</dbReference>
<evidence type="ECO:0000313" key="7">
    <source>
        <dbReference type="EMBL" id="PRI10884.1"/>
    </source>
</evidence>
<evidence type="ECO:0000256" key="6">
    <source>
        <dbReference type="SAM" id="SignalP"/>
    </source>
</evidence>
<keyword evidence="3" id="KW-0472">Membrane</keyword>
<keyword evidence="4" id="KW-0564">Palmitate</keyword>
<gene>
    <name evidence="7" type="ORF">B4915_08320</name>
</gene>
<evidence type="ECO:0000256" key="1">
    <source>
        <dbReference type="ARBA" id="ARBA00022475"/>
    </source>
</evidence>
<evidence type="ECO:0000256" key="4">
    <source>
        <dbReference type="ARBA" id="ARBA00023139"/>
    </source>
</evidence>
<keyword evidence="1" id="KW-1003">Cell membrane</keyword>
<feature type="chain" id="PRO_5015518280" evidence="6">
    <location>
        <begin position="33"/>
        <end position="283"/>
    </location>
</feature>
<dbReference type="OrthoDB" id="4990759at2"/>
<evidence type="ECO:0000256" key="3">
    <source>
        <dbReference type="ARBA" id="ARBA00023136"/>
    </source>
</evidence>
<dbReference type="RefSeq" id="WP_105805344.1">
    <property type="nucleotide sequence ID" value="NZ_MWZD01000017.1"/>
</dbReference>
<evidence type="ECO:0000256" key="2">
    <source>
        <dbReference type="ARBA" id="ARBA00022729"/>
    </source>
</evidence>
<sequence length="283" mass="29795">MRALTKKSITMKAAVGVALLIALTGCSTPSEPEPSAPTEAEAPAPKECSGLTGLEALEKWANKVETTRAWDTAGEYSDVSGYDECAELSYIVLRPAECCTAFEITPVMFFNRGQFIPAATVTERAQARTPDAVTERIDDSAIALTFAVPGGANTPPILTTTTYTWDEDSGAVIAEDQAPATEETVGGDANGHWCPTAESNDQNGCVTIALPTATYDSGATKELVDRGDLNGDGGIAYIAPGAPFGTFYPAGTPIALPDYYAGTDLPDQDRIWNGQTAVMLVRQ</sequence>
<protein>
    <submittedName>
        <fullName evidence="7">Uncharacterized protein</fullName>
    </submittedName>
</protein>
<dbReference type="InterPro" id="IPR025971">
    <property type="entry name" value="LppP/LprE"/>
</dbReference>
<evidence type="ECO:0000256" key="5">
    <source>
        <dbReference type="ARBA" id="ARBA00023288"/>
    </source>
</evidence>
<dbReference type="AlphaFoldDB" id="A0A2S9QMQ7"/>
<name>A0A2S9QMQ7_9MICO</name>
<keyword evidence="2 6" id="KW-0732">Signal</keyword>
<comment type="caution">
    <text evidence="7">The sequence shown here is derived from an EMBL/GenBank/DDBJ whole genome shotgun (WGS) entry which is preliminary data.</text>
</comment>